<comment type="caution">
    <text evidence="1">The sequence shown here is derived from an EMBL/GenBank/DDBJ whole genome shotgun (WGS) entry which is preliminary data.</text>
</comment>
<gene>
    <name evidence="1" type="ORF">J34TS1_43940</name>
</gene>
<dbReference type="Proteomes" id="UP000682811">
    <property type="component" value="Unassembled WGS sequence"/>
</dbReference>
<evidence type="ECO:0000313" key="1">
    <source>
        <dbReference type="EMBL" id="GIO49629.1"/>
    </source>
</evidence>
<dbReference type="InterPro" id="IPR022025">
    <property type="entry name" value="Amidoligase_2"/>
</dbReference>
<evidence type="ECO:0000313" key="2">
    <source>
        <dbReference type="Proteomes" id="UP000682811"/>
    </source>
</evidence>
<proteinExistence type="predicted"/>
<dbReference type="PANTHER" id="PTHR36847">
    <property type="entry name" value="AMIDOLIGASE ENZYME"/>
    <property type="match status" value="1"/>
</dbReference>
<keyword evidence="2" id="KW-1185">Reference proteome</keyword>
<dbReference type="PANTHER" id="PTHR36847:SF1">
    <property type="entry name" value="AMIDOLIGASE ENZYME"/>
    <property type="match status" value="1"/>
</dbReference>
<reference evidence="1 2" key="1">
    <citation type="submission" date="2021-03" db="EMBL/GenBank/DDBJ databases">
        <title>Antimicrobial resistance genes in bacteria isolated from Japanese honey, and their potential for conferring macrolide and lincosamide resistance in the American foulbrood pathogen Paenibacillus larvae.</title>
        <authorList>
            <person name="Okamoto M."/>
            <person name="Kumagai M."/>
            <person name="Kanamori H."/>
            <person name="Takamatsu D."/>
        </authorList>
    </citation>
    <scope>NUCLEOTIDE SEQUENCE [LARGE SCALE GENOMIC DNA]</scope>
    <source>
        <strain evidence="1 2">J34TS1</strain>
    </source>
</reference>
<dbReference type="EMBL" id="BORT01000023">
    <property type="protein sequence ID" value="GIO49629.1"/>
    <property type="molecule type" value="Genomic_DNA"/>
</dbReference>
<dbReference type="Pfam" id="PF12224">
    <property type="entry name" value="Amidoligase_2"/>
    <property type="match status" value="1"/>
</dbReference>
<organism evidence="1 2">
    <name type="scientific">Paenibacillus azoreducens</name>
    <dbReference type="NCBI Taxonomy" id="116718"/>
    <lineage>
        <taxon>Bacteria</taxon>
        <taxon>Bacillati</taxon>
        <taxon>Bacillota</taxon>
        <taxon>Bacilli</taxon>
        <taxon>Bacillales</taxon>
        <taxon>Paenibacillaceae</taxon>
        <taxon>Paenibacillus</taxon>
    </lineage>
</organism>
<name>A0A920CTW2_9BACL</name>
<evidence type="ECO:0008006" key="3">
    <source>
        <dbReference type="Google" id="ProtNLM"/>
    </source>
</evidence>
<accession>A0A920CTW2</accession>
<sequence length="323" mass="36944">MHVEYTSLSFGFELEFTGIKRSVAAHVVADFFDTGRPTQIGGWGHDTYEIKDRSGRIWRVVKDASVQAVRQENSEIVIVSDDYQCELVSPVLGYSDIPLLQRLIRELKESGALVNKSCGLHVHVGAERFSPNNLRTLCNIIYAKQSLLTKALDCRQDRRRYCLDLSDEFIKKLNKKKPKTMGEFAEVWYHGFNALPFRRNDRYNDSRYRILNLHQLLSGRLKTVEFRLFNGTLHAGKVKASIQLSLLIAAQALNQKKATSRVTVPDNGNEKYSFRVWLLRLGGIGDEFKTMRHHLLKYLEGNSAWREPPTNDDARGLSDVEAQ</sequence>
<dbReference type="RefSeq" id="WP_127505906.1">
    <property type="nucleotide sequence ID" value="NZ_AP025343.1"/>
</dbReference>
<dbReference type="AlphaFoldDB" id="A0A920CTW2"/>
<protein>
    <recommendedName>
        <fullName evidence="3">Amidoligase</fullName>
    </recommendedName>
</protein>